<dbReference type="PANTHER" id="PTHR43247">
    <property type="entry name" value="PHOSPHOSERINE AMINOTRANSFERASE"/>
    <property type="match status" value="1"/>
</dbReference>
<evidence type="ECO:0000313" key="13">
    <source>
        <dbReference type="EMBL" id="TEB36191.1"/>
    </source>
</evidence>
<evidence type="ECO:0000256" key="5">
    <source>
        <dbReference type="ARBA" id="ARBA00022576"/>
    </source>
</evidence>
<dbReference type="Gene3D" id="3.90.1150.10">
    <property type="entry name" value="Aspartate Aminotransferase, domain 1"/>
    <property type="match status" value="1"/>
</dbReference>
<dbReference type="NCBIfam" id="NF003764">
    <property type="entry name" value="PRK05355.1"/>
    <property type="match status" value="1"/>
</dbReference>
<keyword evidence="8" id="KW-0663">Pyridoxal phosphate</keyword>
<dbReference type="STRING" id="71717.A0A4Y7TQE0"/>
<gene>
    <name evidence="13" type="ORF">FA13DRAFT_1727762</name>
</gene>
<dbReference type="FunFam" id="3.40.640.10:FF:000010">
    <property type="entry name" value="Phosphoserine aminotransferase"/>
    <property type="match status" value="1"/>
</dbReference>
<sequence length="420" mass="45337">MASERVTNFSAGPSALPPSVLEEATAGLLNFAGSGIGIAEISHRSKEFLAFLEETEKEIREQLDVPSTHKILFTQGGGTGQFSAVVMNMLARHALLYPNLGVAGSERTLDYVLTGSWSAAAVKEANRLTANLPGVRVNVAADARAYSKDGTSYEGIPPHEAYTFTNNPALIYYCENETVNGVQFSKPTTTSDDQPETDQTAFPFHLLPKGQLLPLVADFSSSFMSRPIPRLADHAIIYAGAQKNIGPAGLTILIVRQDCIVDVDAAAKLGALPVPAVLSYKYIADGKSVPNTPPVFSVYVAGLVLKRMRSLGGPEKFEEVNERKKKSVYEAVGEGEKRGVFRGKVDEKRGGSWMNVVFEVVGDGAEGRFLKGAEERGMKGLKGHRSVGGIRASLYNAVTEEETGKLVQYMREFIESETQA</sequence>
<evidence type="ECO:0000256" key="2">
    <source>
        <dbReference type="ARBA" id="ARBA00005099"/>
    </source>
</evidence>
<evidence type="ECO:0000256" key="6">
    <source>
        <dbReference type="ARBA" id="ARBA00022605"/>
    </source>
</evidence>
<dbReference type="Proteomes" id="UP000298030">
    <property type="component" value="Unassembled WGS sequence"/>
</dbReference>
<dbReference type="GO" id="GO:0006564">
    <property type="term" value="P:L-serine biosynthetic process"/>
    <property type="evidence" value="ECO:0007669"/>
    <property type="project" value="UniProtKB-KW"/>
</dbReference>
<evidence type="ECO:0000256" key="11">
    <source>
        <dbReference type="ARBA" id="ARBA00049007"/>
    </source>
</evidence>
<comment type="caution">
    <text evidence="13">The sequence shown here is derived from an EMBL/GenBank/DDBJ whole genome shotgun (WGS) entry which is preliminary data.</text>
</comment>
<dbReference type="HAMAP" id="MF_00160">
    <property type="entry name" value="SerC_aminotrans_5"/>
    <property type="match status" value="1"/>
</dbReference>
<keyword evidence="14" id="KW-1185">Reference proteome</keyword>
<dbReference type="GO" id="GO:0004648">
    <property type="term" value="F:O-phospho-L-serine:2-oxoglutarate aminotransferase activity"/>
    <property type="evidence" value="ECO:0007669"/>
    <property type="project" value="UniProtKB-EC"/>
</dbReference>
<comment type="pathway">
    <text evidence="2">Amino-acid biosynthesis; L-serine biosynthesis; L-serine from 3-phospho-D-glycerate: step 2/3.</text>
</comment>
<dbReference type="Gene3D" id="3.40.640.10">
    <property type="entry name" value="Type I PLP-dependent aspartate aminotransferase-like (Major domain)"/>
    <property type="match status" value="1"/>
</dbReference>
<evidence type="ECO:0000256" key="1">
    <source>
        <dbReference type="ARBA" id="ARBA00001933"/>
    </source>
</evidence>
<dbReference type="PANTHER" id="PTHR43247:SF1">
    <property type="entry name" value="PHOSPHOSERINE AMINOTRANSFERASE"/>
    <property type="match status" value="1"/>
</dbReference>
<comment type="catalytic activity">
    <reaction evidence="11">
        <text>O-phospho-L-serine + 2-oxoglutarate = 3-phosphooxypyruvate + L-glutamate</text>
        <dbReference type="Rhea" id="RHEA:14329"/>
        <dbReference type="ChEBI" id="CHEBI:16810"/>
        <dbReference type="ChEBI" id="CHEBI:18110"/>
        <dbReference type="ChEBI" id="CHEBI:29985"/>
        <dbReference type="ChEBI" id="CHEBI:57524"/>
        <dbReference type="EC" id="2.6.1.52"/>
    </reaction>
</comment>
<dbReference type="PIRSF" id="PIRSF000525">
    <property type="entry name" value="SerC"/>
    <property type="match status" value="1"/>
</dbReference>
<dbReference type="FunFam" id="3.90.1150.10:FF:000006">
    <property type="entry name" value="Phosphoserine aminotransferase"/>
    <property type="match status" value="1"/>
</dbReference>
<evidence type="ECO:0000259" key="12">
    <source>
        <dbReference type="Pfam" id="PF00266"/>
    </source>
</evidence>
<comment type="similarity">
    <text evidence="3">Belongs to the class-V pyridoxal-phosphate-dependent aminotransferase family. SerC subfamily.</text>
</comment>
<organism evidence="13 14">
    <name type="scientific">Coprinellus micaceus</name>
    <name type="common">Glistening ink-cap mushroom</name>
    <name type="synonym">Coprinus micaceus</name>
    <dbReference type="NCBI Taxonomy" id="71717"/>
    <lineage>
        <taxon>Eukaryota</taxon>
        <taxon>Fungi</taxon>
        <taxon>Dikarya</taxon>
        <taxon>Basidiomycota</taxon>
        <taxon>Agaricomycotina</taxon>
        <taxon>Agaricomycetes</taxon>
        <taxon>Agaricomycetidae</taxon>
        <taxon>Agaricales</taxon>
        <taxon>Agaricineae</taxon>
        <taxon>Psathyrellaceae</taxon>
        <taxon>Coprinellus</taxon>
    </lineage>
</organism>
<keyword evidence="9" id="KW-0718">Serine biosynthesis</keyword>
<evidence type="ECO:0000256" key="3">
    <source>
        <dbReference type="ARBA" id="ARBA00006904"/>
    </source>
</evidence>
<keyword evidence="5 13" id="KW-0032">Aminotransferase</keyword>
<dbReference type="InterPro" id="IPR022278">
    <property type="entry name" value="Pser_aminoTfrase"/>
</dbReference>
<proteinExistence type="inferred from homology"/>
<comment type="cofactor">
    <cofactor evidence="1">
        <name>pyridoxal 5'-phosphate</name>
        <dbReference type="ChEBI" id="CHEBI:597326"/>
    </cofactor>
</comment>
<evidence type="ECO:0000256" key="8">
    <source>
        <dbReference type="ARBA" id="ARBA00022898"/>
    </source>
</evidence>
<reference evidence="13 14" key="1">
    <citation type="journal article" date="2019" name="Nat. Ecol. Evol.">
        <title>Megaphylogeny resolves global patterns of mushroom evolution.</title>
        <authorList>
            <person name="Varga T."/>
            <person name="Krizsan K."/>
            <person name="Foldi C."/>
            <person name="Dima B."/>
            <person name="Sanchez-Garcia M."/>
            <person name="Sanchez-Ramirez S."/>
            <person name="Szollosi G.J."/>
            <person name="Szarkandi J.G."/>
            <person name="Papp V."/>
            <person name="Albert L."/>
            <person name="Andreopoulos W."/>
            <person name="Angelini C."/>
            <person name="Antonin V."/>
            <person name="Barry K.W."/>
            <person name="Bougher N.L."/>
            <person name="Buchanan P."/>
            <person name="Buyck B."/>
            <person name="Bense V."/>
            <person name="Catcheside P."/>
            <person name="Chovatia M."/>
            <person name="Cooper J."/>
            <person name="Damon W."/>
            <person name="Desjardin D."/>
            <person name="Finy P."/>
            <person name="Geml J."/>
            <person name="Haridas S."/>
            <person name="Hughes K."/>
            <person name="Justo A."/>
            <person name="Karasinski D."/>
            <person name="Kautmanova I."/>
            <person name="Kiss B."/>
            <person name="Kocsube S."/>
            <person name="Kotiranta H."/>
            <person name="LaButti K.M."/>
            <person name="Lechner B.E."/>
            <person name="Liimatainen K."/>
            <person name="Lipzen A."/>
            <person name="Lukacs Z."/>
            <person name="Mihaltcheva S."/>
            <person name="Morgado L.N."/>
            <person name="Niskanen T."/>
            <person name="Noordeloos M.E."/>
            <person name="Ohm R.A."/>
            <person name="Ortiz-Santana B."/>
            <person name="Ovrebo C."/>
            <person name="Racz N."/>
            <person name="Riley R."/>
            <person name="Savchenko A."/>
            <person name="Shiryaev A."/>
            <person name="Soop K."/>
            <person name="Spirin V."/>
            <person name="Szebenyi C."/>
            <person name="Tomsovsky M."/>
            <person name="Tulloss R.E."/>
            <person name="Uehling J."/>
            <person name="Grigoriev I.V."/>
            <person name="Vagvolgyi C."/>
            <person name="Papp T."/>
            <person name="Martin F.M."/>
            <person name="Miettinen O."/>
            <person name="Hibbett D.S."/>
            <person name="Nagy L.G."/>
        </authorList>
    </citation>
    <scope>NUCLEOTIDE SEQUENCE [LARGE SCALE GENOMIC DNA]</scope>
    <source>
        <strain evidence="13 14">FP101781</strain>
    </source>
</reference>
<evidence type="ECO:0000256" key="4">
    <source>
        <dbReference type="ARBA" id="ARBA00013030"/>
    </source>
</evidence>
<dbReference type="GO" id="GO:0030170">
    <property type="term" value="F:pyridoxal phosphate binding"/>
    <property type="evidence" value="ECO:0007669"/>
    <property type="project" value="TreeGrafter"/>
</dbReference>
<dbReference type="InterPro" id="IPR015422">
    <property type="entry name" value="PyrdxlP-dep_Trfase_small"/>
</dbReference>
<keyword evidence="7 13" id="KW-0808">Transferase</keyword>
<evidence type="ECO:0000256" key="10">
    <source>
        <dbReference type="ARBA" id="ARBA00047630"/>
    </source>
</evidence>
<dbReference type="InterPro" id="IPR015424">
    <property type="entry name" value="PyrdxlP-dep_Trfase"/>
</dbReference>
<dbReference type="Pfam" id="PF00266">
    <property type="entry name" value="Aminotran_5"/>
    <property type="match status" value="2"/>
</dbReference>
<accession>A0A4Y7TQE0</accession>
<dbReference type="UniPathway" id="UPA00135">
    <property type="reaction ID" value="UER00197"/>
</dbReference>
<evidence type="ECO:0000256" key="7">
    <source>
        <dbReference type="ARBA" id="ARBA00022679"/>
    </source>
</evidence>
<dbReference type="AlphaFoldDB" id="A0A4Y7TQE0"/>
<name>A0A4Y7TQE0_COPMI</name>
<comment type="catalytic activity">
    <reaction evidence="10">
        <text>4-(phosphooxy)-L-threonine + 2-oxoglutarate = (R)-3-hydroxy-2-oxo-4-phosphooxybutanoate + L-glutamate</text>
        <dbReference type="Rhea" id="RHEA:16573"/>
        <dbReference type="ChEBI" id="CHEBI:16810"/>
        <dbReference type="ChEBI" id="CHEBI:29985"/>
        <dbReference type="ChEBI" id="CHEBI:58452"/>
        <dbReference type="ChEBI" id="CHEBI:58538"/>
        <dbReference type="EC" id="2.6.1.52"/>
    </reaction>
</comment>
<protein>
    <recommendedName>
        <fullName evidence="4">phosphoserine transaminase</fullName>
        <ecNumber evidence="4">2.6.1.52</ecNumber>
    </recommendedName>
</protein>
<keyword evidence="6" id="KW-0028">Amino-acid biosynthesis</keyword>
<dbReference type="EMBL" id="QPFP01000006">
    <property type="protein sequence ID" value="TEB36191.1"/>
    <property type="molecule type" value="Genomic_DNA"/>
</dbReference>
<evidence type="ECO:0000256" key="9">
    <source>
        <dbReference type="ARBA" id="ARBA00023299"/>
    </source>
</evidence>
<dbReference type="OrthoDB" id="1703350at2759"/>
<dbReference type="SUPFAM" id="SSF53383">
    <property type="entry name" value="PLP-dependent transferases"/>
    <property type="match status" value="1"/>
</dbReference>
<dbReference type="EC" id="2.6.1.52" evidence="4"/>
<dbReference type="InterPro" id="IPR000192">
    <property type="entry name" value="Aminotrans_V_dom"/>
</dbReference>
<feature type="domain" description="Aminotransferase class V" evidence="12">
    <location>
        <begin position="215"/>
        <end position="403"/>
    </location>
</feature>
<feature type="domain" description="Aminotransferase class V" evidence="12">
    <location>
        <begin position="8"/>
        <end position="91"/>
    </location>
</feature>
<dbReference type="InterPro" id="IPR015421">
    <property type="entry name" value="PyrdxlP-dep_Trfase_major"/>
</dbReference>
<dbReference type="GO" id="GO:0005737">
    <property type="term" value="C:cytoplasm"/>
    <property type="evidence" value="ECO:0007669"/>
    <property type="project" value="TreeGrafter"/>
</dbReference>
<evidence type="ECO:0000313" key="14">
    <source>
        <dbReference type="Proteomes" id="UP000298030"/>
    </source>
</evidence>